<dbReference type="SUPFAM" id="SSF52058">
    <property type="entry name" value="L domain-like"/>
    <property type="match status" value="1"/>
</dbReference>
<evidence type="ECO:0000256" key="1">
    <source>
        <dbReference type="ARBA" id="ARBA00022614"/>
    </source>
</evidence>
<dbReference type="PANTHER" id="PTHR24366">
    <property type="entry name" value="IG(IMMUNOGLOBULIN) AND LRR(LEUCINE RICH REPEAT) DOMAINS"/>
    <property type="match status" value="1"/>
</dbReference>
<evidence type="ECO:0000313" key="5">
    <source>
        <dbReference type="Proteomes" id="UP001642409"/>
    </source>
</evidence>
<dbReference type="InterPro" id="IPR001611">
    <property type="entry name" value="Leu-rich_rpt"/>
</dbReference>
<organism evidence="3">
    <name type="scientific">Hexamita inflata</name>
    <dbReference type="NCBI Taxonomy" id="28002"/>
    <lineage>
        <taxon>Eukaryota</taxon>
        <taxon>Metamonada</taxon>
        <taxon>Diplomonadida</taxon>
        <taxon>Hexamitidae</taxon>
        <taxon>Hexamitinae</taxon>
        <taxon>Hexamita</taxon>
    </lineage>
</organism>
<keyword evidence="5" id="KW-1185">Reference proteome</keyword>
<proteinExistence type="predicted"/>
<gene>
    <name evidence="4" type="ORF">HINF_LOCUS75835</name>
    <name evidence="3" type="ORF">HINF_LOCUS9702</name>
</gene>
<dbReference type="Gene3D" id="3.80.10.10">
    <property type="entry name" value="Ribonuclease Inhibitor"/>
    <property type="match status" value="1"/>
</dbReference>
<dbReference type="PANTHER" id="PTHR24366:SF96">
    <property type="entry name" value="LEUCINE RICH REPEAT CONTAINING 53"/>
    <property type="match status" value="1"/>
</dbReference>
<evidence type="ECO:0000313" key="4">
    <source>
        <dbReference type="EMBL" id="CAL6110261.1"/>
    </source>
</evidence>
<keyword evidence="1" id="KW-0433">Leucine-rich repeat</keyword>
<evidence type="ECO:0000313" key="3">
    <source>
        <dbReference type="EMBL" id="CAI9922057.1"/>
    </source>
</evidence>
<dbReference type="EMBL" id="CATOUU010000242">
    <property type="protein sequence ID" value="CAI9922057.1"/>
    <property type="molecule type" value="Genomic_DNA"/>
</dbReference>
<comment type="caution">
    <text evidence="3">The sequence shown here is derived from an EMBL/GenBank/DDBJ whole genome shotgun (WGS) entry which is preliminary data.</text>
</comment>
<evidence type="ECO:0000256" key="2">
    <source>
        <dbReference type="ARBA" id="ARBA00022737"/>
    </source>
</evidence>
<accession>A0AA86NKX2</accession>
<protein>
    <submittedName>
        <fullName evidence="3">Uncharacterized protein</fullName>
    </submittedName>
</protein>
<keyword evidence="2" id="KW-0677">Repeat</keyword>
<dbReference type="PROSITE" id="PS51450">
    <property type="entry name" value="LRR"/>
    <property type="match status" value="1"/>
</dbReference>
<reference evidence="3" key="1">
    <citation type="submission" date="2023-06" db="EMBL/GenBank/DDBJ databases">
        <authorList>
            <person name="Kurt Z."/>
        </authorList>
    </citation>
    <scope>NUCLEOTIDE SEQUENCE</scope>
</reference>
<name>A0AA86NKX2_9EUKA</name>
<reference evidence="4 5" key="2">
    <citation type="submission" date="2024-07" db="EMBL/GenBank/DDBJ databases">
        <authorList>
            <person name="Akdeniz Z."/>
        </authorList>
    </citation>
    <scope>NUCLEOTIDE SEQUENCE [LARGE SCALE GENOMIC DNA]</scope>
</reference>
<sequence length="1392" mass="160258">MLTLTKRNLIETPVIQESVKQINLQNNQLTQVDISPYPQVVSANISFNPLTEFVSNGYLTSLIASSTLVQKLVNVDSLQQLSLQNCNIHSFEILPNLPNIMYLDLSQNKIQNLLGFKTFTKLINLNLSQNAFKVSAQDLRKALMALCSSLLLVSNEHVNESPDPLLAASLLFPGKAVRKMDKRLTEGQKIEAYLVSKQLVKIQQVPLNCSELILIVSTDLEVYQTQETKMNVTDFQILGEMIVGQTVQIKVQTNYPEFILKLYSIGKCRTLISQNQTTYQIQYADAGNYLQAELETPQQIFKATSTRIRIVPNAFFSPKFVYWKNNKSVILPNGTIGVLYKTHQLLQQVEFLWQIGSQEVDRGQFTEITKFMSGKTLKVNLVAHFQLRECSYFEEIGGLEIEIPEFEGDDDFEFVDFGQLIEGEDADANLGLNRRKNNTWYCIEDLHQLISYYDTYKAFYEDLQQSFNYNIQGKEILAKHYTRGITFKMKLLSTAERFTLTKYHTNTILCCVYDNRTLQYSAKLVRSQQPHVSKNSILLIENEIICDFEYVGGYMGKSTFTYMINEEVVLKSNMAHIKISDLVTQYFTKLQGEKYDELVSETFNIKLRQALTAELSLCVLIKPARLDGIIGVENTSEAVELGLYIQETSLNREWNDYEQINEIKQKIQDTQLIIEKCDFTCEDVSDYQIVVDLQTLMQDVKSNQQSFLFKLNSNLIQKLCNREKISIFDQLLMQGCEYQNVFGNSEFITPEGQLSYMGTININFKDLDNLKLQSQFGIIAVRQSAIDRQLTAFEQQLLQLVGKLIDQPPELLNILSTQHTYQFSKLDVGCQILMYFVQDTFKITQDTIQIIQLKNKVHFHSNFPIQRLFITPFNYMNQQLTLMVEATQLDFLVIKWYVADQKLHPNSTQWSEIEQQMLQFTPTQGNFVKCLVAVPDKEQDLIYSIIILIPLGEIEQQPILDDLYREIDLSVSAPKRLLKNAVGYKKQTDIEDTSVEYRGKLFENANVKFSAHVDTPIVSAKLYRVCNSFFQFVSMLDYYELNDEYVMKYTTSLFDTGCELIAQIESESGILQVHSVTQRQHVQMSPKLKLQYLEMTMNQKLRARVQYGQRMCEFTVNEQFICIQQAGSEIFKQPILGFYSQKGFGKTILITNNQLNIFLEFEDELTSWAATQLINSINNMNHYDIEGFDIQPDPSDQYICSLVSIPNHPGDELYPFVQDNLYMVESSIFEVSRVFFGSQKVKTQNLFQDVEELIVSQGPYVLQVFDCGYLLCVKSNGYNAPINIIKPAQLQSLIYQMDKMSTFTATFQSSPITCVIEQAPHQMERLKCVRGQETLFTLELQHVSVKYTEGLKLELEAEGREVVFEFNDEEELQGAYQRLCWGSGHCKLRHIE</sequence>
<dbReference type="Proteomes" id="UP001642409">
    <property type="component" value="Unassembled WGS sequence"/>
</dbReference>
<dbReference type="EMBL" id="CAXDID020000684">
    <property type="protein sequence ID" value="CAL6110261.1"/>
    <property type="molecule type" value="Genomic_DNA"/>
</dbReference>
<dbReference type="InterPro" id="IPR032675">
    <property type="entry name" value="LRR_dom_sf"/>
</dbReference>